<feature type="transmembrane region" description="Helical" evidence="6">
    <location>
        <begin position="404"/>
        <end position="424"/>
    </location>
</feature>
<feature type="transmembrane region" description="Helical" evidence="6">
    <location>
        <begin position="134"/>
        <end position="155"/>
    </location>
</feature>
<evidence type="ECO:0000256" key="2">
    <source>
        <dbReference type="ARBA" id="ARBA00022692"/>
    </source>
</evidence>
<evidence type="ECO:0000256" key="4">
    <source>
        <dbReference type="ARBA" id="ARBA00023136"/>
    </source>
</evidence>
<feature type="region of interest" description="Disordered" evidence="5">
    <location>
        <begin position="226"/>
        <end position="264"/>
    </location>
</feature>
<dbReference type="Pfam" id="PF07690">
    <property type="entry name" value="MFS_1"/>
    <property type="match status" value="2"/>
</dbReference>
<gene>
    <name evidence="8" type="ORF">H4Q32_003748</name>
</gene>
<feature type="transmembrane region" description="Helical" evidence="6">
    <location>
        <begin position="175"/>
        <end position="194"/>
    </location>
</feature>
<name>A0ABQ8MYP6_LABRO</name>
<organism evidence="8 9">
    <name type="scientific">Labeo rohita</name>
    <name type="common">Indian major carp</name>
    <name type="synonym">Cyprinus rohita</name>
    <dbReference type="NCBI Taxonomy" id="84645"/>
    <lineage>
        <taxon>Eukaryota</taxon>
        <taxon>Metazoa</taxon>
        <taxon>Chordata</taxon>
        <taxon>Craniata</taxon>
        <taxon>Vertebrata</taxon>
        <taxon>Euteleostomi</taxon>
        <taxon>Actinopterygii</taxon>
        <taxon>Neopterygii</taxon>
        <taxon>Teleostei</taxon>
        <taxon>Ostariophysi</taxon>
        <taxon>Cypriniformes</taxon>
        <taxon>Cyprinidae</taxon>
        <taxon>Labeoninae</taxon>
        <taxon>Labeonini</taxon>
        <taxon>Labeo</taxon>
    </lineage>
</organism>
<dbReference type="Gene3D" id="1.20.1250.20">
    <property type="entry name" value="MFS general substrate transporter like domains"/>
    <property type="match status" value="1"/>
</dbReference>
<keyword evidence="9" id="KW-1185">Reference proteome</keyword>
<keyword evidence="2 6" id="KW-0812">Transmembrane</keyword>
<dbReference type="InterPro" id="IPR020846">
    <property type="entry name" value="MFS_dom"/>
</dbReference>
<evidence type="ECO:0000256" key="1">
    <source>
        <dbReference type="ARBA" id="ARBA00004141"/>
    </source>
</evidence>
<dbReference type="PROSITE" id="PS50850">
    <property type="entry name" value="MFS"/>
    <property type="match status" value="1"/>
</dbReference>
<comment type="caution">
    <text evidence="8">The sequence shown here is derived from an EMBL/GenBank/DDBJ whole genome shotgun (WGS) entry which is preliminary data.</text>
</comment>
<evidence type="ECO:0000256" key="5">
    <source>
        <dbReference type="SAM" id="MobiDB-lite"/>
    </source>
</evidence>
<evidence type="ECO:0000256" key="3">
    <source>
        <dbReference type="ARBA" id="ARBA00022989"/>
    </source>
</evidence>
<comment type="subcellular location">
    <subcellularLocation>
        <location evidence="1">Membrane</location>
        <topology evidence="1">Multi-pass membrane protein</topology>
    </subcellularLocation>
</comment>
<feature type="transmembrane region" description="Helical" evidence="6">
    <location>
        <begin position="42"/>
        <end position="65"/>
    </location>
</feature>
<keyword evidence="4 6" id="KW-0472">Membrane</keyword>
<sequence length="445" mass="49301">MDYRQKRKLSFLTIGLIFLLSGVEYAVILPTIWRYLQLLEAPPYFLGLGLSAFSFSGLVSGPMFGHWSDKTRTTKTIILFSNVFEIVGNFMYFMGYSKWLLLSSRLVAGIGAGAGSSIFGFLTRTTLPDERARVFAAVMACRQAGLLIGPAFNIFLRLCDFKLGPFVVNKYTSPGLFMCGMWVLMQFAVMTLYWDIPPLDSFSEQHMPLREFRGEEDEPLMSLEDEHGPAAEDSYGSLSPEQTETQLSSELPPSPPDSPSLDTSDPFENFSASQEFLREEYFGFGELGNSVMYSLCGVEVIAGFFLVRWLSRVLEDRVVLAVGLLICSGACVWCLIFLANPQEFIIGVFLQLLGLPFVAVSQVSLFSKVTAEKTQGFSQGVRRSVGGLATILGPLWAGGLIGNLYVMLGMMMLLLTLIMIMMVLSYEKLVEPPRVEHAQDSENGG</sequence>
<dbReference type="InterPro" id="IPR051068">
    <property type="entry name" value="MFS_Domain-Containing_Protein"/>
</dbReference>
<evidence type="ECO:0000259" key="7">
    <source>
        <dbReference type="PROSITE" id="PS50850"/>
    </source>
</evidence>
<dbReference type="InterPro" id="IPR036259">
    <property type="entry name" value="MFS_trans_sf"/>
</dbReference>
<feature type="transmembrane region" description="Helical" evidence="6">
    <location>
        <begin position="77"/>
        <end position="96"/>
    </location>
</feature>
<protein>
    <submittedName>
        <fullName evidence="8">Major facilitator superfamily domain-containing protein 8</fullName>
    </submittedName>
</protein>
<dbReference type="EMBL" id="JACTAM010000002">
    <property type="protein sequence ID" value="KAI2667301.1"/>
    <property type="molecule type" value="Genomic_DNA"/>
</dbReference>
<feature type="compositionally biased region" description="Polar residues" evidence="5">
    <location>
        <begin position="236"/>
        <end position="246"/>
    </location>
</feature>
<reference evidence="8 9" key="1">
    <citation type="submission" date="2022-01" db="EMBL/GenBank/DDBJ databases">
        <title>A high-quality chromosome-level genome assembly of rohu carp, Labeo rohita.</title>
        <authorList>
            <person name="Arick M.A. II"/>
            <person name="Hsu C.-Y."/>
            <person name="Magbanua Z."/>
            <person name="Pechanova O."/>
            <person name="Grover C."/>
            <person name="Miller E."/>
            <person name="Thrash A."/>
            <person name="Ezzel L."/>
            <person name="Alam S."/>
            <person name="Benzie J."/>
            <person name="Hamilton M."/>
            <person name="Karsi A."/>
            <person name="Lawrence M.L."/>
            <person name="Peterson D.G."/>
        </authorList>
    </citation>
    <scope>NUCLEOTIDE SEQUENCE [LARGE SCALE GENOMIC DNA]</scope>
    <source>
        <strain evidence="9">BAU-BD-2019</strain>
        <tissue evidence="8">Blood</tissue>
    </source>
</reference>
<dbReference type="SUPFAM" id="SSF103473">
    <property type="entry name" value="MFS general substrate transporter"/>
    <property type="match status" value="1"/>
</dbReference>
<feature type="domain" description="Major facilitator superfamily (MFS) profile" evidence="7">
    <location>
        <begin position="10"/>
        <end position="427"/>
    </location>
</feature>
<feature type="transmembrane region" description="Helical" evidence="6">
    <location>
        <begin position="381"/>
        <end position="398"/>
    </location>
</feature>
<dbReference type="InterPro" id="IPR011701">
    <property type="entry name" value="MFS"/>
</dbReference>
<evidence type="ECO:0000256" key="6">
    <source>
        <dbReference type="SAM" id="Phobius"/>
    </source>
</evidence>
<feature type="transmembrane region" description="Helical" evidence="6">
    <location>
        <begin position="318"/>
        <end position="338"/>
    </location>
</feature>
<feature type="transmembrane region" description="Helical" evidence="6">
    <location>
        <begin position="102"/>
        <end position="122"/>
    </location>
</feature>
<evidence type="ECO:0000313" key="8">
    <source>
        <dbReference type="EMBL" id="KAI2667301.1"/>
    </source>
</evidence>
<evidence type="ECO:0000313" key="9">
    <source>
        <dbReference type="Proteomes" id="UP000830375"/>
    </source>
</evidence>
<feature type="transmembrane region" description="Helical" evidence="6">
    <location>
        <begin position="344"/>
        <end position="369"/>
    </location>
</feature>
<dbReference type="PANTHER" id="PTHR23510:SF58">
    <property type="entry name" value="MAJOR FACILITATOR SUPERFAMILY DOMAIN-CONTAINING PROTEIN 8"/>
    <property type="match status" value="1"/>
</dbReference>
<accession>A0ABQ8MYP6</accession>
<proteinExistence type="predicted"/>
<keyword evidence="3 6" id="KW-1133">Transmembrane helix</keyword>
<dbReference type="PANTHER" id="PTHR23510">
    <property type="entry name" value="INNER MEMBRANE TRANSPORT PROTEIN YAJR"/>
    <property type="match status" value="1"/>
</dbReference>
<dbReference type="Proteomes" id="UP000830375">
    <property type="component" value="Unassembled WGS sequence"/>
</dbReference>